<evidence type="ECO:0000256" key="9">
    <source>
        <dbReference type="SAM" id="Phobius"/>
    </source>
</evidence>
<evidence type="ECO:0000313" key="11">
    <source>
        <dbReference type="EMBL" id="OXE29018.1"/>
    </source>
</evidence>
<gene>
    <name evidence="11" type="ORF">CA163_30855</name>
</gene>
<keyword evidence="7 9" id="KW-1133">Transmembrane helix</keyword>
<evidence type="ECO:0000256" key="3">
    <source>
        <dbReference type="ARBA" id="ARBA00022475"/>
    </source>
</evidence>
<dbReference type="GO" id="GO:0009401">
    <property type="term" value="P:phosphoenolpyruvate-dependent sugar phosphotransferase system"/>
    <property type="evidence" value="ECO:0007669"/>
    <property type="project" value="UniProtKB-KW"/>
</dbReference>
<keyword evidence="4" id="KW-0762">Sugar transport</keyword>
<keyword evidence="8 9" id="KW-0472">Membrane</keyword>
<evidence type="ECO:0000256" key="7">
    <source>
        <dbReference type="ARBA" id="ARBA00022989"/>
    </source>
</evidence>
<dbReference type="GO" id="GO:0090563">
    <property type="term" value="F:protein-phosphocysteine-sugar phosphotransferase activity"/>
    <property type="evidence" value="ECO:0007669"/>
    <property type="project" value="TreeGrafter"/>
</dbReference>
<comment type="caution">
    <text evidence="11">The sequence shown here is derived from an EMBL/GenBank/DDBJ whole genome shotgun (WGS) entry which is preliminary data.</text>
</comment>
<evidence type="ECO:0000259" key="10">
    <source>
        <dbReference type="Pfam" id="PF02378"/>
    </source>
</evidence>
<evidence type="ECO:0000256" key="4">
    <source>
        <dbReference type="ARBA" id="ARBA00022597"/>
    </source>
</evidence>
<feature type="domain" description="Phosphotransferase system EIIC" evidence="10">
    <location>
        <begin position="17"/>
        <end position="94"/>
    </location>
</feature>
<dbReference type="Proteomes" id="UP000214596">
    <property type="component" value="Unassembled WGS sequence"/>
</dbReference>
<feature type="transmembrane region" description="Helical" evidence="9">
    <location>
        <begin position="21"/>
        <end position="42"/>
    </location>
</feature>
<feature type="non-terminal residue" evidence="11">
    <location>
        <position position="99"/>
    </location>
</feature>
<keyword evidence="5" id="KW-0598">Phosphotransferase system</keyword>
<evidence type="ECO:0000256" key="5">
    <source>
        <dbReference type="ARBA" id="ARBA00022683"/>
    </source>
</evidence>
<evidence type="ECO:0000256" key="6">
    <source>
        <dbReference type="ARBA" id="ARBA00022692"/>
    </source>
</evidence>
<sequence length="99" mass="10415">QPSEAGMAIPEGSMWNQILNVGVVAFTLMIPILAGYIAYAIADRPALAPGLIGGWIANNGSFYGADAGTGFIGAIIAGLLVGYFVKWITSINYHKFIQP</sequence>
<dbReference type="GO" id="GO:0005886">
    <property type="term" value="C:plasma membrane"/>
    <property type="evidence" value="ECO:0007669"/>
    <property type="project" value="UniProtKB-SubCell"/>
</dbReference>
<evidence type="ECO:0000256" key="1">
    <source>
        <dbReference type="ARBA" id="ARBA00004651"/>
    </source>
</evidence>
<dbReference type="PANTHER" id="PTHR30505:SF0">
    <property type="entry name" value="FRUCTOSE-LIKE PTS SYSTEM EIIBC COMPONENT-RELATED"/>
    <property type="match status" value="1"/>
</dbReference>
<comment type="subcellular location">
    <subcellularLocation>
        <location evidence="1">Cell membrane</location>
        <topology evidence="1">Multi-pass membrane protein</topology>
    </subcellularLocation>
</comment>
<dbReference type="PANTHER" id="PTHR30505">
    <property type="entry name" value="FRUCTOSE-LIKE PERMEASE"/>
    <property type="match status" value="1"/>
</dbReference>
<evidence type="ECO:0000313" key="12">
    <source>
        <dbReference type="Proteomes" id="UP000214596"/>
    </source>
</evidence>
<name>A0A227J2A8_VIBPH</name>
<keyword evidence="2" id="KW-0813">Transport</keyword>
<organism evidence="11 12">
    <name type="scientific">Vibrio parahaemolyticus</name>
    <dbReference type="NCBI Taxonomy" id="670"/>
    <lineage>
        <taxon>Bacteria</taxon>
        <taxon>Pseudomonadati</taxon>
        <taxon>Pseudomonadota</taxon>
        <taxon>Gammaproteobacteria</taxon>
        <taxon>Vibrionales</taxon>
        <taxon>Vibrionaceae</taxon>
        <taxon>Vibrio</taxon>
    </lineage>
</organism>
<evidence type="ECO:0000256" key="8">
    <source>
        <dbReference type="ARBA" id="ARBA00023136"/>
    </source>
</evidence>
<accession>A0A227J2A8</accession>
<dbReference type="EMBL" id="NIXT01003720">
    <property type="protein sequence ID" value="OXE29018.1"/>
    <property type="molecule type" value="Genomic_DNA"/>
</dbReference>
<dbReference type="InterPro" id="IPR003352">
    <property type="entry name" value="PTS_EIIC"/>
</dbReference>
<reference evidence="11 12" key="1">
    <citation type="journal article" date="2017" name="Appl. Environ. Microbiol.">
        <title>Parallel evolution of two clades of a major Atlantic endemic Vibrio parahaemolyticus pathogen lineage by independent acquisition of related pathogenicity islands.</title>
        <authorList>
            <person name="Xu F."/>
            <person name="Gonzalez-Escalona N."/>
            <person name="Drees K.P."/>
            <person name="Sebra R.P."/>
            <person name="Cooper V.S."/>
            <person name="Jones S.H."/>
            <person name="Whistler C.A."/>
        </authorList>
    </citation>
    <scope>NUCLEOTIDE SEQUENCE [LARGE SCALE GENOMIC DNA]</scope>
    <source>
        <strain evidence="11 12">MAVP-3</strain>
    </source>
</reference>
<dbReference type="InterPro" id="IPR050864">
    <property type="entry name" value="Bacterial_PTS_Sugar_Transport"/>
</dbReference>
<dbReference type="AlphaFoldDB" id="A0A227J2A8"/>
<dbReference type="Pfam" id="PF02378">
    <property type="entry name" value="PTS_EIIC"/>
    <property type="match status" value="1"/>
</dbReference>
<evidence type="ECO:0000256" key="2">
    <source>
        <dbReference type="ARBA" id="ARBA00022448"/>
    </source>
</evidence>
<keyword evidence="6 9" id="KW-0812">Transmembrane</keyword>
<protein>
    <submittedName>
        <fullName evidence="11">PTS fructose transporter subunit IIC</fullName>
    </submittedName>
</protein>
<feature type="transmembrane region" description="Helical" evidence="9">
    <location>
        <begin position="62"/>
        <end position="85"/>
    </location>
</feature>
<proteinExistence type="predicted"/>
<feature type="non-terminal residue" evidence="11">
    <location>
        <position position="1"/>
    </location>
</feature>
<keyword evidence="3" id="KW-1003">Cell membrane</keyword>
<dbReference type="GO" id="GO:0008982">
    <property type="term" value="F:protein-N(PI)-phosphohistidine-sugar phosphotransferase activity"/>
    <property type="evidence" value="ECO:0007669"/>
    <property type="project" value="InterPro"/>
</dbReference>